<dbReference type="EMBL" id="UYRT01078837">
    <property type="protein sequence ID" value="VDN19340.1"/>
    <property type="molecule type" value="Genomic_DNA"/>
</dbReference>
<evidence type="ECO:0000313" key="1">
    <source>
        <dbReference type="EMBL" id="VDN19340.1"/>
    </source>
</evidence>
<reference evidence="3" key="1">
    <citation type="submission" date="2016-06" db="UniProtKB">
        <authorList>
            <consortium name="WormBaseParasite"/>
        </authorList>
    </citation>
    <scope>IDENTIFICATION</scope>
</reference>
<dbReference type="Proteomes" id="UP000271098">
    <property type="component" value="Unassembled WGS sequence"/>
</dbReference>
<reference evidence="1 2" key="2">
    <citation type="submission" date="2018-11" db="EMBL/GenBank/DDBJ databases">
        <authorList>
            <consortium name="Pathogen Informatics"/>
        </authorList>
    </citation>
    <scope>NUCLEOTIDE SEQUENCE [LARGE SCALE GENOMIC DNA]</scope>
</reference>
<keyword evidence="2" id="KW-1185">Reference proteome</keyword>
<accession>A0A183DSZ1</accession>
<dbReference type="WBParaSite" id="GPUH_0001184601-mRNA-1">
    <property type="protein sequence ID" value="GPUH_0001184601-mRNA-1"/>
    <property type="gene ID" value="GPUH_0001184601"/>
</dbReference>
<protein>
    <submittedName>
        <fullName evidence="1 3">Uncharacterized protein</fullName>
    </submittedName>
</protein>
<evidence type="ECO:0000313" key="3">
    <source>
        <dbReference type="WBParaSite" id="GPUH_0001184601-mRNA-1"/>
    </source>
</evidence>
<dbReference type="AlphaFoldDB" id="A0A183DSZ1"/>
<gene>
    <name evidence="1" type="ORF">GPUH_LOCUS11832</name>
</gene>
<sequence length="78" mass="9139">MFDLHRLRIVRTRMTSLVCRSRAISNLRAYRFTELTVSLFVYAFSCRTLERNSKKSRYGQSMPLFVSLSALNSFLINP</sequence>
<name>A0A183DSZ1_9BILA</name>
<evidence type="ECO:0000313" key="2">
    <source>
        <dbReference type="Proteomes" id="UP000271098"/>
    </source>
</evidence>
<organism evidence="3">
    <name type="scientific">Gongylonema pulchrum</name>
    <dbReference type="NCBI Taxonomy" id="637853"/>
    <lineage>
        <taxon>Eukaryota</taxon>
        <taxon>Metazoa</taxon>
        <taxon>Ecdysozoa</taxon>
        <taxon>Nematoda</taxon>
        <taxon>Chromadorea</taxon>
        <taxon>Rhabditida</taxon>
        <taxon>Spirurina</taxon>
        <taxon>Spiruromorpha</taxon>
        <taxon>Spiruroidea</taxon>
        <taxon>Gongylonematidae</taxon>
        <taxon>Gongylonema</taxon>
    </lineage>
</organism>
<proteinExistence type="predicted"/>